<dbReference type="EMBL" id="PNBA02000009">
    <property type="protein sequence ID" value="KAG6414250.1"/>
    <property type="molecule type" value="Genomic_DNA"/>
</dbReference>
<reference evidence="1" key="2">
    <citation type="submission" date="2020-08" db="EMBL/GenBank/DDBJ databases">
        <title>Plant Genome Project.</title>
        <authorList>
            <person name="Zhang R.-G."/>
        </authorList>
    </citation>
    <scope>NUCLEOTIDE SEQUENCE</scope>
    <source>
        <strain evidence="1">Huo1</strain>
        <tissue evidence="1">Leaf</tissue>
    </source>
</reference>
<comment type="caution">
    <text evidence="1">The sequence shown here is derived from an EMBL/GenBank/DDBJ whole genome shotgun (WGS) entry which is preliminary data.</text>
</comment>
<dbReference type="AlphaFoldDB" id="A0A8X8XI50"/>
<reference evidence="1" key="1">
    <citation type="submission" date="2018-01" db="EMBL/GenBank/DDBJ databases">
        <authorList>
            <person name="Mao J.F."/>
        </authorList>
    </citation>
    <scope>NUCLEOTIDE SEQUENCE</scope>
    <source>
        <strain evidence="1">Huo1</strain>
        <tissue evidence="1">Leaf</tissue>
    </source>
</reference>
<dbReference type="Proteomes" id="UP000298416">
    <property type="component" value="Unassembled WGS sequence"/>
</dbReference>
<name>A0A8X8XI50_SALSN</name>
<organism evidence="1">
    <name type="scientific">Salvia splendens</name>
    <name type="common">Scarlet sage</name>
    <dbReference type="NCBI Taxonomy" id="180675"/>
    <lineage>
        <taxon>Eukaryota</taxon>
        <taxon>Viridiplantae</taxon>
        <taxon>Streptophyta</taxon>
        <taxon>Embryophyta</taxon>
        <taxon>Tracheophyta</taxon>
        <taxon>Spermatophyta</taxon>
        <taxon>Magnoliopsida</taxon>
        <taxon>eudicotyledons</taxon>
        <taxon>Gunneridae</taxon>
        <taxon>Pentapetalae</taxon>
        <taxon>asterids</taxon>
        <taxon>lamiids</taxon>
        <taxon>Lamiales</taxon>
        <taxon>Lamiaceae</taxon>
        <taxon>Nepetoideae</taxon>
        <taxon>Mentheae</taxon>
        <taxon>Salviinae</taxon>
        <taxon>Salvia</taxon>
        <taxon>Salvia subgen. Calosphace</taxon>
        <taxon>core Calosphace</taxon>
    </lineage>
</organism>
<protein>
    <submittedName>
        <fullName evidence="1">Uncharacterized protein</fullName>
    </submittedName>
</protein>
<gene>
    <name evidence="1" type="ORF">SASPL_126968</name>
</gene>
<keyword evidence="2" id="KW-1185">Reference proteome</keyword>
<accession>A0A8X8XI50</accession>
<proteinExistence type="predicted"/>
<evidence type="ECO:0000313" key="2">
    <source>
        <dbReference type="Proteomes" id="UP000298416"/>
    </source>
</evidence>
<sequence>MKHVWFPTLQFHSQISSIKATPAPNLQPISQWKAFPPPSTEEAHEKIIQSRRLVAVVAAQIGVAAEALLLRRLSGGAPAGVCRRRDGAIRGERGAIPTLFDSIDSKTRTQMISTISDSTIPHKGLWVGLRVHDRMSDILVVDIFSHYVVRYVIPICNAELRPYEGQKFSSLEEGISFYEKYAQEVCFDCRRFENRSSGGVITFSMMMK</sequence>
<evidence type="ECO:0000313" key="1">
    <source>
        <dbReference type="EMBL" id="KAG6414250.1"/>
    </source>
</evidence>